<comment type="caution">
    <text evidence="2">The sequence shown here is derived from an EMBL/GenBank/DDBJ whole genome shotgun (WGS) entry which is preliminary data.</text>
</comment>
<name>A0A3A6TQF7_9GAMM</name>
<sequence>MNQERIINIIETLANGVDPTTGEILPDSSPYNQPEVIRALFQVTKLIPKVKKTKKTTEQKQQENIDKGLPKNYGLV</sequence>
<dbReference type="EMBL" id="QYYH01000147">
    <property type="protein sequence ID" value="RJY06840.1"/>
    <property type="molecule type" value="Genomic_DNA"/>
</dbReference>
<dbReference type="RefSeq" id="WP_121854829.1">
    <property type="nucleotide sequence ID" value="NZ_CP037952.1"/>
</dbReference>
<dbReference type="OrthoDB" id="6637817at2"/>
<keyword evidence="3" id="KW-1185">Reference proteome</keyword>
<evidence type="ECO:0000313" key="2">
    <source>
        <dbReference type="EMBL" id="RJY06840.1"/>
    </source>
</evidence>
<feature type="region of interest" description="Disordered" evidence="1">
    <location>
        <begin position="52"/>
        <end position="76"/>
    </location>
</feature>
<protein>
    <submittedName>
        <fullName evidence="2">Uncharacterized protein</fullName>
    </submittedName>
</protein>
<accession>A0A3A6TQF7</accession>
<evidence type="ECO:0000256" key="1">
    <source>
        <dbReference type="SAM" id="MobiDB-lite"/>
    </source>
</evidence>
<gene>
    <name evidence="2" type="ORF">D5R81_17085</name>
</gene>
<evidence type="ECO:0000313" key="3">
    <source>
        <dbReference type="Proteomes" id="UP000273022"/>
    </source>
</evidence>
<reference evidence="2 3" key="1">
    <citation type="submission" date="2018-09" db="EMBL/GenBank/DDBJ databases">
        <title>Phylogeny of the Shewanellaceae, and recommendation for two new genera, Pseudoshewanella and Parashewanella.</title>
        <authorList>
            <person name="Wang G."/>
        </authorList>
    </citation>
    <scope>NUCLEOTIDE SEQUENCE [LARGE SCALE GENOMIC DNA]</scope>
    <source>
        <strain evidence="2 3">KCTC 22492</strain>
    </source>
</reference>
<organism evidence="2 3">
    <name type="scientific">Parashewanella spongiae</name>
    <dbReference type="NCBI Taxonomy" id="342950"/>
    <lineage>
        <taxon>Bacteria</taxon>
        <taxon>Pseudomonadati</taxon>
        <taxon>Pseudomonadota</taxon>
        <taxon>Gammaproteobacteria</taxon>
        <taxon>Alteromonadales</taxon>
        <taxon>Shewanellaceae</taxon>
        <taxon>Parashewanella</taxon>
    </lineage>
</organism>
<proteinExistence type="predicted"/>
<dbReference type="Proteomes" id="UP000273022">
    <property type="component" value="Unassembled WGS sequence"/>
</dbReference>
<dbReference type="AlphaFoldDB" id="A0A3A6TQF7"/>
<feature type="compositionally biased region" description="Basic and acidic residues" evidence="1">
    <location>
        <begin position="55"/>
        <end position="69"/>
    </location>
</feature>